<dbReference type="EMBL" id="LFOE01000018">
    <property type="protein sequence ID" value="OBY31255.1"/>
    <property type="molecule type" value="Genomic_DNA"/>
</dbReference>
<keyword evidence="2" id="KW-0472">Membrane</keyword>
<feature type="transmembrane region" description="Helical" evidence="2">
    <location>
        <begin position="12"/>
        <end position="34"/>
    </location>
</feature>
<protein>
    <submittedName>
        <fullName evidence="5">Mammalian cell entry protein</fullName>
    </submittedName>
</protein>
<feature type="domain" description="Mce/MlaD" evidence="3">
    <location>
        <begin position="43"/>
        <end position="117"/>
    </location>
</feature>
<dbReference type="PRINTS" id="PR01782">
    <property type="entry name" value="MCEVIRFACTOR"/>
</dbReference>
<keyword evidence="2" id="KW-0812">Transmembrane</keyword>
<dbReference type="Pfam" id="PF11887">
    <property type="entry name" value="Mce4_CUP1"/>
    <property type="match status" value="1"/>
</dbReference>
<evidence type="ECO:0000313" key="5">
    <source>
        <dbReference type="EMBL" id="OBY31255.1"/>
    </source>
</evidence>
<dbReference type="Proteomes" id="UP000092668">
    <property type="component" value="Unassembled WGS sequence"/>
</dbReference>
<dbReference type="NCBIfam" id="TIGR00996">
    <property type="entry name" value="Mtu_fam_mce"/>
    <property type="match status" value="1"/>
</dbReference>
<dbReference type="PATRIC" id="fig|354243.3.peg.2690"/>
<dbReference type="STRING" id="354243.BST28_19980"/>
<evidence type="ECO:0000259" key="3">
    <source>
        <dbReference type="Pfam" id="PF02470"/>
    </source>
</evidence>
<dbReference type="PANTHER" id="PTHR33371:SF18">
    <property type="entry name" value="MCE-FAMILY PROTEIN MCE3C"/>
    <property type="match status" value="1"/>
</dbReference>
<gene>
    <name evidence="5" type="ORF">ACT18_13000</name>
</gene>
<name>A0A1B8SEW0_9MYCO</name>
<dbReference type="InterPro" id="IPR003399">
    <property type="entry name" value="Mce/MlaD"/>
</dbReference>
<dbReference type="InterPro" id="IPR052336">
    <property type="entry name" value="MlaD_Phospholipid_Transporter"/>
</dbReference>
<feature type="compositionally biased region" description="Pro residues" evidence="1">
    <location>
        <begin position="403"/>
        <end position="420"/>
    </location>
</feature>
<dbReference type="Pfam" id="PF02470">
    <property type="entry name" value="MlaD"/>
    <property type="match status" value="1"/>
</dbReference>
<feature type="domain" description="Mammalian cell entry C-terminal" evidence="4">
    <location>
        <begin position="126"/>
        <end position="300"/>
    </location>
</feature>
<evidence type="ECO:0000259" key="4">
    <source>
        <dbReference type="Pfam" id="PF11887"/>
    </source>
</evidence>
<feature type="region of interest" description="Disordered" evidence="1">
    <location>
        <begin position="339"/>
        <end position="447"/>
    </location>
</feature>
<sequence length="447" mass="47861">MHAKVTSFQERNHLTIGIVGIVTLVAVVVGTWYYDSIPLISATKRYTAYFTEAGGLTPNAEVQVAGITVGKVGDVELDGQQVRVSFRVSGNVRLGDRTEAAVKTKSLLGTKMLGVTPRGDGWLKGPIPLERTTPAYQLPDALGDLSAAISGIDTDRLADSLHTLAETFQDTPPDLRVAVQGVSRFAKTISRRDNELRTLLANARKSTNVLAQRSDQIVRLVAEMDALLSQINAESAALGQLSANISLFSREISGFIDDNQESLTPLLDKLNGVLTIVEQRKEKLQEWLKRFNWHVLGLGEAVSAGPFFKAYVANVVPGQFIQPYIESAFSDLGLDPNVLLPSDRTDPQVGQPGTPPLPVPYPRTGQGGPPRVYLPDAITGNADDQPCPLNWGTGCYPLRDEPPAPPPGGAPPGPPAPAPPDQQSAPVQPQKPIFQTAPGEVVQGGAR</sequence>
<dbReference type="GO" id="GO:0005576">
    <property type="term" value="C:extracellular region"/>
    <property type="evidence" value="ECO:0007669"/>
    <property type="project" value="TreeGrafter"/>
</dbReference>
<dbReference type="InterPro" id="IPR005693">
    <property type="entry name" value="Mce"/>
</dbReference>
<evidence type="ECO:0000256" key="2">
    <source>
        <dbReference type="SAM" id="Phobius"/>
    </source>
</evidence>
<dbReference type="InterPro" id="IPR024516">
    <property type="entry name" value="Mce_C"/>
</dbReference>
<keyword evidence="6" id="KW-1185">Reference proteome</keyword>
<organism evidence="5 6">
    <name type="scientific">Mycolicibacter kumamotonensis</name>
    <dbReference type="NCBI Taxonomy" id="354243"/>
    <lineage>
        <taxon>Bacteria</taxon>
        <taxon>Bacillati</taxon>
        <taxon>Actinomycetota</taxon>
        <taxon>Actinomycetes</taxon>
        <taxon>Mycobacteriales</taxon>
        <taxon>Mycobacteriaceae</taxon>
        <taxon>Mycolicibacter</taxon>
    </lineage>
</organism>
<evidence type="ECO:0000256" key="1">
    <source>
        <dbReference type="SAM" id="MobiDB-lite"/>
    </source>
</evidence>
<dbReference type="PANTHER" id="PTHR33371">
    <property type="entry name" value="INTERMEMBRANE PHOSPHOLIPID TRANSPORT SYSTEM BINDING PROTEIN MLAD-RELATED"/>
    <property type="match status" value="1"/>
</dbReference>
<reference evidence="5 6" key="1">
    <citation type="submission" date="2015-06" db="EMBL/GenBank/DDBJ databases">
        <title>Genome sequence of Mycobacterium kumamotonense strain Roo.</title>
        <authorList>
            <person name="Greninger A.L."/>
            <person name="Cunningham G."/>
            <person name="Miller S."/>
        </authorList>
    </citation>
    <scope>NUCLEOTIDE SEQUENCE [LARGE SCALE GENOMIC DNA]</scope>
    <source>
        <strain evidence="5 6">Roo</strain>
    </source>
</reference>
<comment type="caution">
    <text evidence="5">The sequence shown here is derived from an EMBL/GenBank/DDBJ whole genome shotgun (WGS) entry which is preliminary data.</text>
</comment>
<accession>A0A1B8SEW0</accession>
<proteinExistence type="predicted"/>
<evidence type="ECO:0000313" key="6">
    <source>
        <dbReference type="Proteomes" id="UP000092668"/>
    </source>
</evidence>
<keyword evidence="2" id="KW-1133">Transmembrane helix</keyword>
<dbReference type="AlphaFoldDB" id="A0A1B8SEW0"/>
<dbReference type="OrthoDB" id="5241191at2"/>